<dbReference type="Gene3D" id="3.30.420.240">
    <property type="match status" value="1"/>
</dbReference>
<name>A0A285G7K0_9FIRM</name>
<dbReference type="Proteomes" id="UP000219573">
    <property type="component" value="Unassembled WGS sequence"/>
</dbReference>
<dbReference type="RefSeq" id="WP_097016939.1">
    <property type="nucleotide sequence ID" value="NZ_OBDZ01000005.1"/>
</dbReference>
<organism evidence="3 4">
    <name type="scientific">Orenia metallireducens</name>
    <dbReference type="NCBI Taxonomy" id="1413210"/>
    <lineage>
        <taxon>Bacteria</taxon>
        <taxon>Bacillati</taxon>
        <taxon>Bacillota</taxon>
        <taxon>Clostridia</taxon>
        <taxon>Halanaerobiales</taxon>
        <taxon>Halobacteroidaceae</taxon>
        <taxon>Orenia</taxon>
    </lineage>
</organism>
<dbReference type="PANTHER" id="PTHR41287">
    <property type="match status" value="1"/>
</dbReference>
<keyword evidence="4" id="KW-1185">Reference proteome</keyword>
<dbReference type="GO" id="GO:0004519">
    <property type="term" value="F:endonuclease activity"/>
    <property type="evidence" value="ECO:0007669"/>
    <property type="project" value="InterPro"/>
</dbReference>
<dbReference type="Gene3D" id="3.40.50.300">
    <property type="entry name" value="P-loop containing nucleotide triphosphate hydrolases"/>
    <property type="match status" value="1"/>
</dbReference>
<evidence type="ECO:0000313" key="4">
    <source>
        <dbReference type="Proteomes" id="UP000219573"/>
    </source>
</evidence>
<proteinExistence type="predicted"/>
<feature type="domain" description="Terminase large subunit-like ATPase" evidence="1">
    <location>
        <begin position="68"/>
        <end position="242"/>
    </location>
</feature>
<dbReference type="Pfam" id="PF20441">
    <property type="entry name" value="TerL_nuclease"/>
    <property type="match status" value="1"/>
</dbReference>
<dbReference type="InterPro" id="IPR046461">
    <property type="entry name" value="TerL_ATPase"/>
</dbReference>
<dbReference type="Pfam" id="PF03354">
    <property type="entry name" value="TerL_ATPase"/>
    <property type="match status" value="1"/>
</dbReference>
<dbReference type="InterPro" id="IPR005021">
    <property type="entry name" value="Terminase_largesu-like"/>
</dbReference>
<dbReference type="PANTHER" id="PTHR41287:SF1">
    <property type="entry name" value="PROTEIN YMFN"/>
    <property type="match status" value="1"/>
</dbReference>
<gene>
    <name evidence="3" type="ORF">SAMN06265827_105109</name>
</gene>
<evidence type="ECO:0000313" key="3">
    <source>
        <dbReference type="EMBL" id="SNY19378.1"/>
    </source>
</evidence>
<dbReference type="InterPro" id="IPR046462">
    <property type="entry name" value="TerL_nuclease"/>
</dbReference>
<dbReference type="AlphaFoldDB" id="A0A285G7K0"/>
<reference evidence="4" key="1">
    <citation type="submission" date="2017-09" db="EMBL/GenBank/DDBJ databases">
        <authorList>
            <person name="Varghese N."/>
            <person name="Submissions S."/>
        </authorList>
    </citation>
    <scope>NUCLEOTIDE SEQUENCE [LARGE SCALE GENOMIC DNA]</scope>
    <source>
        <strain evidence="4">MSL47</strain>
    </source>
</reference>
<dbReference type="EMBL" id="OBDZ01000005">
    <property type="protein sequence ID" value="SNY19378.1"/>
    <property type="molecule type" value="Genomic_DNA"/>
</dbReference>
<evidence type="ECO:0000259" key="1">
    <source>
        <dbReference type="Pfam" id="PF03354"/>
    </source>
</evidence>
<accession>A0A285G7K0</accession>
<dbReference type="InterPro" id="IPR027417">
    <property type="entry name" value="P-loop_NTPase"/>
</dbReference>
<evidence type="ECO:0000259" key="2">
    <source>
        <dbReference type="Pfam" id="PF20441"/>
    </source>
</evidence>
<protein>
    <submittedName>
        <fullName evidence="3">Phage terminase-like protein, large subunit, contains N-terminal HTH domain</fullName>
    </submittedName>
</protein>
<sequence>MKYKYHKYIDEYIEAIRTGKVESSKEIKLMTDYVEFKLEQQNAVVRSDMIDDAVRVIEKYFNFKLLDWELFVLALLLSFTPDEKLVFDEVFLFVTRGAGKTTFLAALSWYFGTRNFCNAVDTSHYGCEIIANSESQAKLAFDDVYTMLDDNWSIMKQIYYKTKKVITNKLTHSTIQYNTSNSRTKDGKRGRMILVDEIHEMETFDNIDVFTSSLGKKKMGRVFYISTDGYIRGGVLDKMKELSKNVLNGEIKDIGFLPLLYKLDDKSEVLEVDEDTAIKNLEKANPSLPYFDTLEHELRKDLRKIKYEPHKKKEFLTKRCNLPAQDTFTVVAPWEKIKATNQPVPFDKLKGLECIGGIDYARTTDFTSCGLLFKYGGKRYWLQHTFVCHKALDLQTGSIKFPVEEMVEKGLMTIIRKDATSADDVASWFLEKAKKYNIKTIACDSYRSSLLKSKFQELGLPLQEVRSGPVTHAKVAPLVEQIFAEETLVFGDDPVMRWATNNTYVDINPKGNTTYKKIEPKTRKNDAFMALIHALSKDEELQEQNNNFMSLDVYTY</sequence>
<feature type="domain" description="Terminase large subunit-like endonuclease" evidence="2">
    <location>
        <begin position="251"/>
        <end position="537"/>
    </location>
</feature>